<dbReference type="EMBL" id="MHWS01000005">
    <property type="protein sequence ID" value="OHB12700.1"/>
    <property type="molecule type" value="Genomic_DNA"/>
</dbReference>
<evidence type="ECO:0000313" key="1">
    <source>
        <dbReference type="EMBL" id="OHB12700.1"/>
    </source>
</evidence>
<comment type="caution">
    <text evidence="1">The sequence shown here is derived from an EMBL/GenBank/DDBJ whole genome shotgun (WGS) entry which is preliminary data.</text>
</comment>
<protein>
    <submittedName>
        <fullName evidence="1">Uncharacterized protein</fullName>
    </submittedName>
</protein>
<reference evidence="1 2" key="1">
    <citation type="journal article" date="2016" name="Nat. Commun.">
        <title>Thousands of microbial genomes shed light on interconnected biogeochemical processes in an aquifer system.</title>
        <authorList>
            <person name="Anantharaman K."/>
            <person name="Brown C.T."/>
            <person name="Hug L.A."/>
            <person name="Sharon I."/>
            <person name="Castelle C.J."/>
            <person name="Probst A.J."/>
            <person name="Thomas B.C."/>
            <person name="Singh A."/>
            <person name="Wilkins M.J."/>
            <person name="Karaoz U."/>
            <person name="Brodie E.L."/>
            <person name="Williams K.H."/>
            <person name="Hubbard S.S."/>
            <person name="Banfield J.F."/>
        </authorList>
    </citation>
    <scope>NUCLEOTIDE SEQUENCE [LARGE SCALE GENOMIC DNA]</scope>
</reference>
<accession>A0A1G2UTH2</accession>
<dbReference type="AlphaFoldDB" id="A0A1G2UTH2"/>
<organism evidence="1 2">
    <name type="scientific">Candidatus Zambryskibacteria bacterium RIFCSPLOWO2_12_FULL_39_16</name>
    <dbReference type="NCBI Taxonomy" id="1802775"/>
    <lineage>
        <taxon>Bacteria</taxon>
        <taxon>Candidatus Zambryskiibacteriota</taxon>
    </lineage>
</organism>
<evidence type="ECO:0000313" key="2">
    <source>
        <dbReference type="Proteomes" id="UP000177276"/>
    </source>
</evidence>
<sequence>MQIHIATMFVGTILRERKTIMSDLMLDVGLANELELAFRAARGSDGSEWAAGDVKCLTNPAILGCVLDLIQGRAEIVLKKAKETVVSLLTLVKTITTPAVAGKKTRDCFTNKKRYYYRDNNLDAWFPKEQPEQRESKFSINQLSQSATFKKVMGTFLGQSSNVETLVKLLKERNCCTTLPTIESFIERQEAGEDIGLRINGYANFFFVEDKNESVSVVYARLDGSRWRVDVRGLGRGSVWSADRRFFFCNYTGSL</sequence>
<name>A0A1G2UTH2_9BACT</name>
<dbReference type="Proteomes" id="UP000177276">
    <property type="component" value="Unassembled WGS sequence"/>
</dbReference>
<gene>
    <name evidence="1" type="ORF">A3G46_00710</name>
</gene>
<proteinExistence type="predicted"/>